<feature type="region of interest" description="Disordered" evidence="1">
    <location>
        <begin position="326"/>
        <end position="347"/>
    </location>
</feature>
<gene>
    <name evidence="3" type="ORF">NE857_20590</name>
</gene>
<feature type="compositionally biased region" description="Polar residues" evidence="1">
    <location>
        <begin position="333"/>
        <end position="347"/>
    </location>
</feature>
<feature type="transmembrane region" description="Helical" evidence="2">
    <location>
        <begin position="207"/>
        <end position="229"/>
    </location>
</feature>
<evidence type="ECO:0000313" key="3">
    <source>
        <dbReference type="EMBL" id="USY17723.1"/>
    </source>
</evidence>
<keyword evidence="2" id="KW-0812">Transmembrane</keyword>
<feature type="transmembrane region" description="Helical" evidence="2">
    <location>
        <begin position="94"/>
        <end position="117"/>
    </location>
</feature>
<sequence>MTRLSTFWGLTRFNLWHMLSSPVFFVGVPLTLLFLGATSYIPNTPTALDLYHQSSANAMGVAAIMFVVATFPAMREVRHSAALALPLSAHTRLLSLALAAVALTSVCTGSLIALYLMRAPIPVAGVMSPYTLTGVFLSSWFGPLAAVAATAWVRSFAPLVLFSMLVPAYLLYSFTAMGSRADVIVSQMSWLVTSAIVPFQITNPGVTVLGLLYLVYAVLLIVALVSLTLVRRGSGRRPRPIPLGASLLLLVVIAGTVVYGNKTYTYDHDFSVEQLHGTKTASCRVRDGVAYCPLPGYESWVDYWHAALSPPWRGCPNGSGTGWPRYGRRATPSAPTCTWTRPSGRSP</sequence>
<evidence type="ECO:0000256" key="1">
    <source>
        <dbReference type="SAM" id="MobiDB-lite"/>
    </source>
</evidence>
<evidence type="ECO:0000313" key="4">
    <source>
        <dbReference type="Proteomes" id="UP001055940"/>
    </source>
</evidence>
<keyword evidence="2" id="KW-0472">Membrane</keyword>
<dbReference type="Proteomes" id="UP001055940">
    <property type="component" value="Chromosome"/>
</dbReference>
<organism evidence="3 4">
    <name type="scientific">Nocardiopsis exhalans</name>
    <dbReference type="NCBI Taxonomy" id="163604"/>
    <lineage>
        <taxon>Bacteria</taxon>
        <taxon>Bacillati</taxon>
        <taxon>Actinomycetota</taxon>
        <taxon>Actinomycetes</taxon>
        <taxon>Streptosporangiales</taxon>
        <taxon>Nocardiopsidaceae</taxon>
        <taxon>Nocardiopsis</taxon>
    </lineage>
</organism>
<proteinExistence type="predicted"/>
<feature type="transmembrane region" description="Helical" evidence="2">
    <location>
        <begin position="241"/>
        <end position="260"/>
    </location>
</feature>
<evidence type="ECO:0000256" key="2">
    <source>
        <dbReference type="SAM" id="Phobius"/>
    </source>
</evidence>
<evidence type="ECO:0008006" key="5">
    <source>
        <dbReference type="Google" id="ProtNLM"/>
    </source>
</evidence>
<dbReference type="RefSeq" id="WP_254417243.1">
    <property type="nucleotide sequence ID" value="NZ_BAAAJB010000011.1"/>
</dbReference>
<protein>
    <recommendedName>
        <fullName evidence="5">ABC transporter permease</fullName>
    </recommendedName>
</protein>
<reference evidence="3" key="1">
    <citation type="submission" date="2022-06" db="EMBL/GenBank/DDBJ databases">
        <authorList>
            <person name="Ping M."/>
        </authorList>
    </citation>
    <scope>NUCLEOTIDE SEQUENCE</scope>
    <source>
        <strain evidence="3">JCM11759T</strain>
    </source>
</reference>
<keyword evidence="2" id="KW-1133">Transmembrane helix</keyword>
<dbReference type="EMBL" id="CP099837">
    <property type="protein sequence ID" value="USY17723.1"/>
    <property type="molecule type" value="Genomic_DNA"/>
</dbReference>
<keyword evidence="4" id="KW-1185">Reference proteome</keyword>
<accession>A0ABY5D3A4</accession>
<feature type="transmembrane region" description="Helical" evidence="2">
    <location>
        <begin position="56"/>
        <end position="74"/>
    </location>
</feature>
<feature type="transmembrane region" description="Helical" evidence="2">
    <location>
        <begin position="155"/>
        <end position="172"/>
    </location>
</feature>
<feature type="transmembrane region" description="Helical" evidence="2">
    <location>
        <begin position="15"/>
        <end position="35"/>
    </location>
</feature>
<name>A0ABY5D3A4_9ACTN</name>
<feature type="transmembrane region" description="Helical" evidence="2">
    <location>
        <begin position="129"/>
        <end position="149"/>
    </location>
</feature>